<dbReference type="SUPFAM" id="SSF52540">
    <property type="entry name" value="P-loop containing nucleoside triphosphate hydrolases"/>
    <property type="match status" value="1"/>
</dbReference>
<evidence type="ECO:0000259" key="8">
    <source>
        <dbReference type="PROSITE" id="PS50893"/>
    </source>
</evidence>
<comment type="subcellular location">
    <subcellularLocation>
        <location evidence="1">Cell membrane</location>
        <topology evidence="1">Multi-pass membrane protein</topology>
    </subcellularLocation>
</comment>
<keyword evidence="4" id="KW-0067">ATP-binding</keyword>
<organism evidence="10 11">
    <name type="scientific">Clostridium carboxidivorans P7</name>
    <dbReference type="NCBI Taxonomy" id="536227"/>
    <lineage>
        <taxon>Bacteria</taxon>
        <taxon>Bacillati</taxon>
        <taxon>Bacillota</taxon>
        <taxon>Clostridia</taxon>
        <taxon>Eubacteriales</taxon>
        <taxon>Clostridiaceae</taxon>
        <taxon>Clostridium</taxon>
    </lineage>
</organism>
<evidence type="ECO:0000313" key="11">
    <source>
        <dbReference type="Proteomes" id="UP000004198"/>
    </source>
</evidence>
<keyword evidence="2 7" id="KW-0812">Transmembrane</keyword>
<dbReference type="SUPFAM" id="SSF90123">
    <property type="entry name" value="ABC transporter transmembrane region"/>
    <property type="match status" value="1"/>
</dbReference>
<dbReference type="InterPro" id="IPR003439">
    <property type="entry name" value="ABC_transporter-like_ATP-bd"/>
</dbReference>
<evidence type="ECO:0000256" key="2">
    <source>
        <dbReference type="ARBA" id="ARBA00022692"/>
    </source>
</evidence>
<dbReference type="AlphaFoldDB" id="C6Q2R8"/>
<dbReference type="STRING" id="536227.Ccar_14850"/>
<dbReference type="Gene3D" id="1.20.1560.10">
    <property type="entry name" value="ABC transporter type 1, transmembrane domain"/>
    <property type="match status" value="1"/>
</dbReference>
<dbReference type="GO" id="GO:0005886">
    <property type="term" value="C:plasma membrane"/>
    <property type="evidence" value="ECO:0007669"/>
    <property type="project" value="UniProtKB-SubCell"/>
</dbReference>
<evidence type="ECO:0000256" key="4">
    <source>
        <dbReference type="ARBA" id="ARBA00022840"/>
    </source>
</evidence>
<accession>C6Q2R8</accession>
<feature type="transmembrane region" description="Helical" evidence="7">
    <location>
        <begin position="28"/>
        <end position="55"/>
    </location>
</feature>
<dbReference type="InterPro" id="IPR011527">
    <property type="entry name" value="ABC1_TM_dom"/>
</dbReference>
<dbReference type="SMART" id="SM00382">
    <property type="entry name" value="AAA"/>
    <property type="match status" value="1"/>
</dbReference>
<feature type="domain" description="ABC transporter" evidence="8">
    <location>
        <begin position="122"/>
        <end position="336"/>
    </location>
</feature>
<dbReference type="Proteomes" id="UP000004198">
    <property type="component" value="Unassembled WGS sequence"/>
</dbReference>
<evidence type="ECO:0000313" key="10">
    <source>
        <dbReference type="EMBL" id="EET84218.1"/>
    </source>
</evidence>
<evidence type="ECO:0000256" key="3">
    <source>
        <dbReference type="ARBA" id="ARBA00022741"/>
    </source>
</evidence>
<dbReference type="InterPro" id="IPR036640">
    <property type="entry name" value="ABC1_TM_sf"/>
</dbReference>
<proteinExistence type="predicted"/>
<evidence type="ECO:0000256" key="6">
    <source>
        <dbReference type="ARBA" id="ARBA00023136"/>
    </source>
</evidence>
<keyword evidence="6 7" id="KW-0472">Membrane</keyword>
<keyword evidence="3" id="KW-0547">Nucleotide-binding</keyword>
<dbReference type="EMBL" id="ACVI01000196">
    <property type="protein sequence ID" value="EET84218.1"/>
    <property type="molecule type" value="Genomic_DNA"/>
</dbReference>
<gene>
    <name evidence="10" type="ORF">CcarbDRAFT_5336</name>
</gene>
<dbReference type="eggNOG" id="COG2274">
    <property type="taxonomic scope" value="Bacteria"/>
</dbReference>
<reference evidence="10 11" key="1">
    <citation type="submission" date="2009-06" db="EMBL/GenBank/DDBJ databases">
        <title>The draft genome of Clostridium carboxidivorans P7.</title>
        <authorList>
            <consortium name="US DOE Joint Genome Institute (JGI-PGF)"/>
            <person name="Lucas S."/>
            <person name="Copeland A."/>
            <person name="Lapidus A."/>
            <person name="Glavina del Rio T."/>
            <person name="Tice H."/>
            <person name="Bruce D."/>
            <person name="Goodwin L."/>
            <person name="Pitluck S."/>
            <person name="Larimer F."/>
            <person name="Land M.L."/>
            <person name="Hauser L."/>
            <person name="Hemme C.L."/>
        </authorList>
    </citation>
    <scope>NUCLEOTIDE SEQUENCE [LARGE SCALE GENOMIC DNA]</scope>
    <source>
        <strain evidence="10 11">P7</strain>
    </source>
</reference>
<evidence type="ECO:0000259" key="9">
    <source>
        <dbReference type="PROSITE" id="PS50929"/>
    </source>
</evidence>
<dbReference type="RefSeq" id="WP_007064219.1">
    <property type="nucleotide sequence ID" value="NZ_ACVI01000196.1"/>
</dbReference>
<protein>
    <submittedName>
        <fullName evidence="10">ABC transporter related protein</fullName>
    </submittedName>
</protein>
<keyword evidence="5 7" id="KW-1133">Transmembrane helix</keyword>
<dbReference type="GO" id="GO:0016887">
    <property type="term" value="F:ATP hydrolysis activity"/>
    <property type="evidence" value="ECO:0007669"/>
    <property type="project" value="InterPro"/>
</dbReference>
<dbReference type="GO" id="GO:0015421">
    <property type="term" value="F:ABC-type oligopeptide transporter activity"/>
    <property type="evidence" value="ECO:0007669"/>
    <property type="project" value="TreeGrafter"/>
</dbReference>
<dbReference type="GO" id="GO:0005524">
    <property type="term" value="F:ATP binding"/>
    <property type="evidence" value="ECO:0007669"/>
    <property type="project" value="UniProtKB-KW"/>
</dbReference>
<evidence type="ECO:0000256" key="5">
    <source>
        <dbReference type="ARBA" id="ARBA00022989"/>
    </source>
</evidence>
<dbReference type="PANTHER" id="PTHR43394">
    <property type="entry name" value="ATP-DEPENDENT PERMEASE MDL1, MITOCHONDRIAL"/>
    <property type="match status" value="1"/>
</dbReference>
<evidence type="ECO:0000256" key="1">
    <source>
        <dbReference type="ARBA" id="ARBA00004651"/>
    </source>
</evidence>
<evidence type="ECO:0000256" key="7">
    <source>
        <dbReference type="SAM" id="Phobius"/>
    </source>
</evidence>
<dbReference type="InterPro" id="IPR039421">
    <property type="entry name" value="Type_1_exporter"/>
</dbReference>
<feature type="domain" description="ABC transmembrane type-1" evidence="9">
    <location>
        <begin position="7"/>
        <end position="84"/>
    </location>
</feature>
<dbReference type="InterPro" id="IPR003593">
    <property type="entry name" value="AAA+_ATPase"/>
</dbReference>
<keyword evidence="11" id="KW-1185">Reference proteome</keyword>
<dbReference type="PROSITE" id="PS50929">
    <property type="entry name" value="ABC_TM1F"/>
    <property type="match status" value="1"/>
</dbReference>
<dbReference type="InterPro" id="IPR027417">
    <property type="entry name" value="P-loop_NTPase"/>
</dbReference>
<sequence>MEKRFSLKKFKNKLNEMVKSSIKQSKQILFFMENILLVNNLAAILILLFSGIFILNNQLTIGIYTAFIAYMNKIFATTSSFASLGMTVKPVCVSIERTQEFLEMNDENTEKCEIISENIDSISIENLRFKYEENGENIIDKLNFKMNKGDKVLIKGENGTGKSTLIKNLLGLYSPTEGEIYINDKKYSLIDKRSIRSKIGVVSQNVFLFRGSILDNILYGQTNKSKEDVVSLIKKYNLEKYIQGFENGLETEINQNGIGISGGQTQIIAFLRATIAKKDVIILDEGTSNMDAETRKIILKILGERDICNILMIISHQEDGMEFVNKTLCLKKPNDN</sequence>
<comment type="caution">
    <text evidence="10">The sequence shown here is derived from an EMBL/GenBank/DDBJ whole genome shotgun (WGS) entry which is preliminary data.</text>
</comment>
<name>C6Q2R8_9CLOT</name>
<dbReference type="PANTHER" id="PTHR43394:SF1">
    <property type="entry name" value="ATP-BINDING CASSETTE SUB-FAMILY B MEMBER 10, MITOCHONDRIAL"/>
    <property type="match status" value="1"/>
</dbReference>
<dbReference type="Pfam" id="PF00005">
    <property type="entry name" value="ABC_tran"/>
    <property type="match status" value="1"/>
</dbReference>
<dbReference type="PROSITE" id="PS50893">
    <property type="entry name" value="ABC_TRANSPORTER_2"/>
    <property type="match status" value="1"/>
</dbReference>
<dbReference type="Gene3D" id="3.40.50.300">
    <property type="entry name" value="P-loop containing nucleotide triphosphate hydrolases"/>
    <property type="match status" value="1"/>
</dbReference>